<dbReference type="InParanoid" id="W4JZT5"/>
<evidence type="ECO:0000313" key="2">
    <source>
        <dbReference type="Proteomes" id="UP000030671"/>
    </source>
</evidence>
<protein>
    <submittedName>
        <fullName evidence="1">Uncharacterized protein</fullName>
    </submittedName>
</protein>
<dbReference type="KEGG" id="hir:HETIRDRAFT_435327"/>
<dbReference type="Proteomes" id="UP000030671">
    <property type="component" value="Unassembled WGS sequence"/>
</dbReference>
<dbReference type="HOGENOM" id="CLU_2236941_0_0_1"/>
<gene>
    <name evidence="1" type="ORF">HETIRDRAFT_435327</name>
</gene>
<dbReference type="GeneID" id="20674821"/>
<proteinExistence type="predicted"/>
<sequence>MKIIVQLHATLTVSSLIPWVRRYSIATIECFFCNVQRTPERLMNCASGALASTESLALTNWRLSWGLETLKEHSLIFPDVLEECFKQRSDQCSVLKEQCRPIVRC</sequence>
<accession>W4JZT5</accession>
<keyword evidence="2" id="KW-1185">Reference proteome</keyword>
<name>W4JZT5_HETIT</name>
<dbReference type="RefSeq" id="XP_009548929.1">
    <property type="nucleotide sequence ID" value="XM_009550634.1"/>
</dbReference>
<dbReference type="AlphaFoldDB" id="W4JZT5"/>
<reference evidence="1 2" key="1">
    <citation type="journal article" date="2012" name="New Phytol.">
        <title>Insight into trade-off between wood decay and parasitism from the genome of a fungal forest pathogen.</title>
        <authorList>
            <person name="Olson A."/>
            <person name="Aerts A."/>
            <person name="Asiegbu F."/>
            <person name="Belbahri L."/>
            <person name="Bouzid O."/>
            <person name="Broberg A."/>
            <person name="Canback B."/>
            <person name="Coutinho P.M."/>
            <person name="Cullen D."/>
            <person name="Dalman K."/>
            <person name="Deflorio G."/>
            <person name="van Diepen L.T."/>
            <person name="Dunand C."/>
            <person name="Duplessis S."/>
            <person name="Durling M."/>
            <person name="Gonthier P."/>
            <person name="Grimwood J."/>
            <person name="Fossdal C.G."/>
            <person name="Hansson D."/>
            <person name="Henrissat B."/>
            <person name="Hietala A."/>
            <person name="Himmelstrand K."/>
            <person name="Hoffmeister D."/>
            <person name="Hogberg N."/>
            <person name="James T.Y."/>
            <person name="Karlsson M."/>
            <person name="Kohler A."/>
            <person name="Kues U."/>
            <person name="Lee Y.H."/>
            <person name="Lin Y.C."/>
            <person name="Lind M."/>
            <person name="Lindquist E."/>
            <person name="Lombard V."/>
            <person name="Lucas S."/>
            <person name="Lunden K."/>
            <person name="Morin E."/>
            <person name="Murat C."/>
            <person name="Park J."/>
            <person name="Raffaello T."/>
            <person name="Rouze P."/>
            <person name="Salamov A."/>
            <person name="Schmutz J."/>
            <person name="Solheim H."/>
            <person name="Stahlberg J."/>
            <person name="Velez H."/>
            <person name="de Vries R.P."/>
            <person name="Wiebenga A."/>
            <person name="Woodward S."/>
            <person name="Yakovlev I."/>
            <person name="Garbelotto M."/>
            <person name="Martin F."/>
            <person name="Grigoriev I.V."/>
            <person name="Stenlid J."/>
        </authorList>
    </citation>
    <scope>NUCLEOTIDE SEQUENCE [LARGE SCALE GENOMIC DNA]</scope>
    <source>
        <strain evidence="1 2">TC 32-1</strain>
    </source>
</reference>
<evidence type="ECO:0000313" key="1">
    <source>
        <dbReference type="EMBL" id="ETW78600.1"/>
    </source>
</evidence>
<dbReference type="EMBL" id="KI925461">
    <property type="protein sequence ID" value="ETW78600.1"/>
    <property type="molecule type" value="Genomic_DNA"/>
</dbReference>
<organism evidence="1 2">
    <name type="scientific">Heterobasidion irregulare (strain TC 32-1)</name>
    <dbReference type="NCBI Taxonomy" id="747525"/>
    <lineage>
        <taxon>Eukaryota</taxon>
        <taxon>Fungi</taxon>
        <taxon>Dikarya</taxon>
        <taxon>Basidiomycota</taxon>
        <taxon>Agaricomycotina</taxon>
        <taxon>Agaricomycetes</taxon>
        <taxon>Russulales</taxon>
        <taxon>Bondarzewiaceae</taxon>
        <taxon>Heterobasidion</taxon>
        <taxon>Heterobasidion annosum species complex</taxon>
    </lineage>
</organism>